<dbReference type="AlphaFoldDB" id="A0A0P6WIT7"/>
<proteinExistence type="predicted"/>
<accession>A0A0P6WIT7</accession>
<protein>
    <submittedName>
        <fullName evidence="1">Uncharacterized protein</fullName>
    </submittedName>
</protein>
<comment type="caution">
    <text evidence="1">The sequence shown here is derived from an EMBL/GenBank/DDBJ whole genome shotgun (WGS) entry which is preliminary data.</text>
</comment>
<name>A0A0P6WIT7_9BACI</name>
<evidence type="ECO:0000313" key="1">
    <source>
        <dbReference type="EMBL" id="KPL57693.1"/>
    </source>
</evidence>
<dbReference type="EMBL" id="LIXZ01000030">
    <property type="protein sequence ID" value="KPL57693.1"/>
    <property type="molecule type" value="Genomic_DNA"/>
</dbReference>
<dbReference type="PATRIC" id="fig|218284.4.peg.2711"/>
<reference evidence="1 2" key="1">
    <citation type="submission" date="2015-08" db="EMBL/GenBank/DDBJ databases">
        <title>Draft Genome Sequence of Bacillus vietnamensis UCD-SED5.</title>
        <authorList>
            <person name="Lee R.D."/>
            <person name="Jospin G."/>
            <person name="Lang J.M."/>
            <person name="Coil D.A."/>
            <person name="Eisen J.A."/>
        </authorList>
    </citation>
    <scope>NUCLEOTIDE SEQUENCE [LARGE SCALE GENOMIC DNA]</scope>
    <source>
        <strain evidence="1 2">UCD-SED5</strain>
    </source>
</reference>
<gene>
    <name evidence="1" type="ORF">AM506_20830</name>
</gene>
<organism evidence="1 2">
    <name type="scientific">Rossellomorea vietnamensis</name>
    <dbReference type="NCBI Taxonomy" id="218284"/>
    <lineage>
        <taxon>Bacteria</taxon>
        <taxon>Bacillati</taxon>
        <taxon>Bacillota</taxon>
        <taxon>Bacilli</taxon>
        <taxon>Bacillales</taxon>
        <taxon>Bacillaceae</taxon>
        <taxon>Rossellomorea</taxon>
    </lineage>
</organism>
<evidence type="ECO:0000313" key="2">
    <source>
        <dbReference type="Proteomes" id="UP000050398"/>
    </source>
</evidence>
<sequence length="175" mass="18356">MPNYNVFTNLNSPLTTVDIAASAAEIGANYRVTTGVVSVAPNAFLAIQLSNPTTSRYTARIGRIFGGALTNTSLFLLRNGTVAGGTTLQAVNTNFGYQNTAQLIPTFSTSLTNPVVGGVTFSSLIQTGGPLVDDELGKVIVPPNNRLIIDLLNLTNQTNTLAITVGWAELSPQSN</sequence>
<dbReference type="Proteomes" id="UP000050398">
    <property type="component" value="Unassembled WGS sequence"/>
</dbReference>